<feature type="transmembrane region" description="Helical" evidence="7">
    <location>
        <begin position="233"/>
        <end position="254"/>
    </location>
</feature>
<keyword evidence="5 7" id="KW-1133">Transmembrane helix</keyword>
<reference evidence="8" key="1">
    <citation type="journal article" date="2014" name="Int. J. Syst. Evol. Microbiol.">
        <title>Complete genome sequence of Corynebacterium casei LMG S-19264T (=DSM 44701T), isolated from a smear-ripened cheese.</title>
        <authorList>
            <consortium name="US DOE Joint Genome Institute (JGI-PGF)"/>
            <person name="Walter F."/>
            <person name="Albersmeier A."/>
            <person name="Kalinowski J."/>
            <person name="Ruckert C."/>
        </authorList>
    </citation>
    <scope>NUCLEOTIDE SEQUENCE</scope>
    <source>
        <strain evidence="8">CGMCC 1.12698</strain>
    </source>
</reference>
<evidence type="ECO:0000256" key="5">
    <source>
        <dbReference type="ARBA" id="ARBA00022989"/>
    </source>
</evidence>
<feature type="transmembrane region" description="Helical" evidence="7">
    <location>
        <begin position="310"/>
        <end position="332"/>
    </location>
</feature>
<comment type="caution">
    <text evidence="8">The sequence shown here is derived from an EMBL/GenBank/DDBJ whole genome shotgun (WGS) entry which is preliminary data.</text>
</comment>
<protein>
    <submittedName>
        <fullName evidence="8">Membrane protein</fullName>
    </submittedName>
</protein>
<gene>
    <name evidence="8" type="primary">cydB</name>
    <name evidence="8" type="ORF">GCM10007140_23820</name>
</gene>
<feature type="transmembrane region" description="Helical" evidence="7">
    <location>
        <begin position="202"/>
        <end position="227"/>
    </location>
</feature>
<accession>A0A917AVD1</accession>
<evidence type="ECO:0000256" key="6">
    <source>
        <dbReference type="ARBA" id="ARBA00023136"/>
    </source>
</evidence>
<keyword evidence="4 7" id="KW-0812">Transmembrane</keyword>
<dbReference type="EMBL" id="BMFK01000001">
    <property type="protein sequence ID" value="GGE73180.1"/>
    <property type="molecule type" value="Genomic_DNA"/>
</dbReference>
<feature type="transmembrane region" description="Helical" evidence="7">
    <location>
        <begin position="77"/>
        <end position="96"/>
    </location>
</feature>
<evidence type="ECO:0000256" key="2">
    <source>
        <dbReference type="ARBA" id="ARBA00007543"/>
    </source>
</evidence>
<comment type="subcellular location">
    <subcellularLocation>
        <location evidence="1">Cell membrane</location>
        <topology evidence="1">Multi-pass membrane protein</topology>
    </subcellularLocation>
</comment>
<dbReference type="InterPro" id="IPR003317">
    <property type="entry name" value="Cyt-d_oxidase_su2"/>
</dbReference>
<organism evidence="8 9">
    <name type="scientific">Priestia taiwanensis</name>
    <dbReference type="NCBI Taxonomy" id="1347902"/>
    <lineage>
        <taxon>Bacteria</taxon>
        <taxon>Bacillati</taxon>
        <taxon>Bacillota</taxon>
        <taxon>Bacilli</taxon>
        <taxon>Bacillales</taxon>
        <taxon>Bacillaceae</taxon>
        <taxon>Priestia</taxon>
    </lineage>
</organism>
<evidence type="ECO:0000256" key="1">
    <source>
        <dbReference type="ARBA" id="ARBA00004651"/>
    </source>
</evidence>
<dbReference type="GO" id="GO:0005886">
    <property type="term" value="C:plasma membrane"/>
    <property type="evidence" value="ECO:0007669"/>
    <property type="project" value="UniProtKB-SubCell"/>
</dbReference>
<feature type="transmembrane region" description="Helical" evidence="7">
    <location>
        <begin position="52"/>
        <end position="71"/>
    </location>
</feature>
<dbReference type="RefSeq" id="WP_188388552.1">
    <property type="nucleotide sequence ID" value="NZ_BMFK01000001.1"/>
</dbReference>
<name>A0A917AVD1_9BACI</name>
<comment type="similarity">
    <text evidence="2">Belongs to the cytochrome ubiquinol oxidase subunit 2 family.</text>
</comment>
<dbReference type="AlphaFoldDB" id="A0A917AVD1"/>
<feature type="transmembrane region" description="Helical" evidence="7">
    <location>
        <begin position="161"/>
        <end position="181"/>
    </location>
</feature>
<evidence type="ECO:0000313" key="8">
    <source>
        <dbReference type="EMBL" id="GGE73180.1"/>
    </source>
</evidence>
<dbReference type="Pfam" id="PF02322">
    <property type="entry name" value="Cyt_bd_oxida_II"/>
    <property type="match status" value="1"/>
</dbReference>
<sequence length="341" mass="38024">MYEADLAIIILWTLLSVYSILGAIDFGTGFWSMVYANHETLAGKIANRFLSPTWEVTNTFLVFLVVAVMVFFPKAAFSFATAMFVPVTLILVLIVLRSSLMVFSHSFEKYSKLLRIVSGITGLLVPMLLIIVLPITEGGFISVVDGVETLDLGKVFSSPTIYAYMLFGLASELFLSALFLADFSRELGSEDTYIIYRRNALFLGPVALLMAIVALGVMDPAASWLMANLQDKLLLFMISLFCFILGYSALWWSLRNEKNVGWPRFAMIAIVLQYGIASFAYGSAHLPYIVYPIMTVTDGFTTVETFRTLLIVYAAGVAVLLPGFLIFWNVFLKNRSLIREE</sequence>
<reference evidence="8" key="2">
    <citation type="submission" date="2020-09" db="EMBL/GenBank/DDBJ databases">
        <authorList>
            <person name="Sun Q."/>
            <person name="Zhou Y."/>
        </authorList>
    </citation>
    <scope>NUCLEOTIDE SEQUENCE</scope>
    <source>
        <strain evidence="8">CGMCC 1.12698</strain>
    </source>
</reference>
<proteinExistence type="inferred from homology"/>
<feature type="transmembrane region" description="Helical" evidence="7">
    <location>
        <begin position="266"/>
        <end position="290"/>
    </location>
</feature>
<evidence type="ECO:0000256" key="4">
    <source>
        <dbReference type="ARBA" id="ARBA00022692"/>
    </source>
</evidence>
<keyword evidence="3" id="KW-1003">Cell membrane</keyword>
<feature type="transmembrane region" description="Helical" evidence="7">
    <location>
        <begin position="6"/>
        <end position="31"/>
    </location>
</feature>
<keyword evidence="9" id="KW-1185">Reference proteome</keyword>
<evidence type="ECO:0000256" key="3">
    <source>
        <dbReference type="ARBA" id="ARBA00022475"/>
    </source>
</evidence>
<keyword evidence="6 7" id="KW-0472">Membrane</keyword>
<evidence type="ECO:0000313" key="9">
    <source>
        <dbReference type="Proteomes" id="UP000605259"/>
    </source>
</evidence>
<feature type="transmembrane region" description="Helical" evidence="7">
    <location>
        <begin position="116"/>
        <end position="141"/>
    </location>
</feature>
<evidence type="ECO:0000256" key="7">
    <source>
        <dbReference type="SAM" id="Phobius"/>
    </source>
</evidence>
<dbReference type="Proteomes" id="UP000605259">
    <property type="component" value="Unassembled WGS sequence"/>
</dbReference>